<organism evidence="1 2">
    <name type="scientific">Albidovulum marisflavi</name>
    <dbReference type="NCBI Taxonomy" id="2984159"/>
    <lineage>
        <taxon>Bacteria</taxon>
        <taxon>Pseudomonadati</taxon>
        <taxon>Pseudomonadota</taxon>
        <taxon>Alphaproteobacteria</taxon>
        <taxon>Rhodobacterales</taxon>
        <taxon>Paracoccaceae</taxon>
        <taxon>Albidovulum</taxon>
    </lineage>
</organism>
<name>A0ABT2Z871_9RHOB</name>
<evidence type="ECO:0008006" key="3">
    <source>
        <dbReference type="Google" id="ProtNLM"/>
    </source>
</evidence>
<sequence>MTDLQPPVHSFYRSNISDRMLRAQSAVFDHLGISLNQCLDDTISHSDWLNGVFEGAAADDIVVVADIDAFPLRRDAFDQLVDAARDGAVAGLAQVANHKDPDKIYAGPMFMAVRASVWRNLGRPSMHRSETADVAQGLTDAALAAGHPIHLVYPRFAIQPKWPLAGRGVFGIGTFYGELEFFHLFQSRLDASLRLFEAVARDTVAGRFDFAEYIEIMSSQAAPQKRKRRFGLF</sequence>
<accession>A0ABT2Z871</accession>
<dbReference type="EMBL" id="JAOWKY010000001">
    <property type="protein sequence ID" value="MCV2867220.1"/>
    <property type="molecule type" value="Genomic_DNA"/>
</dbReference>
<gene>
    <name evidence="1" type="ORF">OEW28_01085</name>
</gene>
<dbReference type="Proteomes" id="UP001652542">
    <property type="component" value="Unassembled WGS sequence"/>
</dbReference>
<evidence type="ECO:0000313" key="2">
    <source>
        <dbReference type="Proteomes" id="UP001652542"/>
    </source>
</evidence>
<comment type="caution">
    <text evidence="1">The sequence shown here is derived from an EMBL/GenBank/DDBJ whole genome shotgun (WGS) entry which is preliminary data.</text>
</comment>
<reference evidence="1 2" key="1">
    <citation type="submission" date="2022-10" db="EMBL/GenBank/DDBJ databases">
        <title>Defluviimonas sp. nov., isolated from ocean surface water.</title>
        <authorList>
            <person name="He W."/>
            <person name="Wang L."/>
            <person name="Zhang D.-F."/>
        </authorList>
    </citation>
    <scope>NUCLEOTIDE SEQUENCE [LARGE SCALE GENOMIC DNA]</scope>
    <source>
        <strain evidence="1 2">WL0002</strain>
    </source>
</reference>
<keyword evidence="2" id="KW-1185">Reference proteome</keyword>
<dbReference type="RefSeq" id="WP_263732886.1">
    <property type="nucleotide sequence ID" value="NZ_JAOWKY010000001.1"/>
</dbReference>
<proteinExistence type="predicted"/>
<evidence type="ECO:0000313" key="1">
    <source>
        <dbReference type="EMBL" id="MCV2867220.1"/>
    </source>
</evidence>
<protein>
    <recommendedName>
        <fullName evidence="3">Glycosyltransferase</fullName>
    </recommendedName>
</protein>